<reference evidence="2 3" key="1">
    <citation type="submission" date="2018-08" db="EMBL/GenBank/DDBJ databases">
        <title>Recombination of ecologically and evolutionarily significant loci maintains genetic cohesion in the Pseudomonas syringae species complex.</title>
        <authorList>
            <person name="Dillon M."/>
            <person name="Thakur S."/>
            <person name="Almeida R.N.D."/>
            <person name="Weir B.S."/>
            <person name="Guttman D.S."/>
        </authorList>
    </citation>
    <scope>NUCLEOTIDE SEQUENCE [LARGE SCALE GENOMIC DNA]</scope>
    <source>
        <strain evidence="2 3">ICMP 535</strain>
    </source>
</reference>
<dbReference type="InterPro" id="IPR010732">
    <property type="entry name" value="T6SS_TssG-like"/>
</dbReference>
<feature type="region of interest" description="Disordered" evidence="1">
    <location>
        <begin position="1"/>
        <end position="31"/>
    </location>
</feature>
<sequence>MLDEQLYPINPSHRAARKESGPMAPANRRSTPGLIDQARAEPHRFEFFQLVRLLRLHYSRNGRMDLETRPHEDPLRFRSQLSLNFPASEVSDLQFEREGKLSAAGLPRSEVQVTFMGLVGPSGVLPRPYTELLIDRHIQYRDDAAHAFLDIFSHRMTTLFYEAWQKYKFYIEYERNGTSNFDRYLLNLVGFGPEALKQKFDKGESPLRRELFSYFSGMFAQKPRNALNLEVMLSFYFSLPFKIQQFAGRWLKLDSSQCTQLGRKNAVLGQSAVAGNRVWDYQSCVRIEMGPLELADYQRFQPGTEDYQKLVELVRFYIGAALDFQIAPKLKREAVPVARLGRQGNVSLGWLGWLKRPGVDVEPSCCAVFHIPFDGVSL</sequence>
<dbReference type="NCBIfam" id="TIGR03347">
    <property type="entry name" value="VI_chp_1"/>
    <property type="match status" value="1"/>
</dbReference>
<dbReference type="PANTHER" id="PTHR35564">
    <property type="match status" value="1"/>
</dbReference>
<proteinExistence type="predicted"/>
<comment type="caution">
    <text evidence="2">The sequence shown here is derived from an EMBL/GenBank/DDBJ whole genome shotgun (WGS) entry which is preliminary data.</text>
</comment>
<dbReference type="Pfam" id="PF06996">
    <property type="entry name" value="T6SS_TssG"/>
    <property type="match status" value="1"/>
</dbReference>
<evidence type="ECO:0000313" key="3">
    <source>
        <dbReference type="Proteomes" id="UP000279553"/>
    </source>
</evidence>
<dbReference type="AlphaFoldDB" id="A0A3M4LL63"/>
<evidence type="ECO:0000313" key="2">
    <source>
        <dbReference type="EMBL" id="RMQ41741.1"/>
    </source>
</evidence>
<name>A0A3M4LL63_PSEA0</name>
<protein>
    <submittedName>
        <fullName evidence="2">ImpH</fullName>
    </submittedName>
</protein>
<dbReference type="Proteomes" id="UP000279553">
    <property type="component" value="Unassembled WGS sequence"/>
</dbReference>
<accession>A0A3M4LL63</accession>
<evidence type="ECO:0000256" key="1">
    <source>
        <dbReference type="SAM" id="MobiDB-lite"/>
    </source>
</evidence>
<organism evidence="2 3">
    <name type="scientific">Pseudomonas amygdali pv. mori</name>
    <dbReference type="NCBI Taxonomy" id="34065"/>
    <lineage>
        <taxon>Bacteria</taxon>
        <taxon>Pseudomonadati</taxon>
        <taxon>Pseudomonadota</taxon>
        <taxon>Gammaproteobacteria</taxon>
        <taxon>Pseudomonadales</taxon>
        <taxon>Pseudomonadaceae</taxon>
        <taxon>Pseudomonas</taxon>
        <taxon>Pseudomonas amygdali</taxon>
    </lineage>
</organism>
<dbReference type="EMBL" id="RBRD01000049">
    <property type="protein sequence ID" value="RMQ41741.1"/>
    <property type="molecule type" value="Genomic_DNA"/>
</dbReference>
<dbReference type="PANTHER" id="PTHR35564:SF4">
    <property type="entry name" value="CYTOPLASMIC PROTEIN"/>
    <property type="match status" value="1"/>
</dbReference>
<gene>
    <name evidence="2" type="ORF">ALQ05_05283</name>
</gene>